<name>A0A8H4RTN7_9HELO</name>
<dbReference type="OrthoDB" id="3211582at2759"/>
<evidence type="ECO:0000313" key="3">
    <source>
        <dbReference type="EMBL" id="KAF4635837.1"/>
    </source>
</evidence>
<accession>A0A8H4RTN7</accession>
<organism evidence="3 4">
    <name type="scientific">Cudoniella acicularis</name>
    <dbReference type="NCBI Taxonomy" id="354080"/>
    <lineage>
        <taxon>Eukaryota</taxon>
        <taxon>Fungi</taxon>
        <taxon>Dikarya</taxon>
        <taxon>Ascomycota</taxon>
        <taxon>Pezizomycotina</taxon>
        <taxon>Leotiomycetes</taxon>
        <taxon>Helotiales</taxon>
        <taxon>Tricladiaceae</taxon>
        <taxon>Cudoniella</taxon>
    </lineage>
</organism>
<evidence type="ECO:0000313" key="4">
    <source>
        <dbReference type="Proteomes" id="UP000566819"/>
    </source>
</evidence>
<dbReference type="Proteomes" id="UP000566819">
    <property type="component" value="Unassembled WGS sequence"/>
</dbReference>
<dbReference type="EMBL" id="JAAMPI010000096">
    <property type="protein sequence ID" value="KAF4635837.1"/>
    <property type="molecule type" value="Genomic_DNA"/>
</dbReference>
<proteinExistence type="predicted"/>
<feature type="region of interest" description="Disordered" evidence="2">
    <location>
        <begin position="118"/>
        <end position="143"/>
    </location>
</feature>
<feature type="coiled-coil region" evidence="1">
    <location>
        <begin position="78"/>
        <end position="116"/>
    </location>
</feature>
<sequence>MGIFNRSSEPVADEKVPQRSSTLFSRRRSVSPVNNTTTHHNNNSTDLNNTSPQRHGFLHRNNGEDASIIAAKERVQNAEQMERDADKALAHARAAVREAREHVKRIEKEAAEQARLAKIKQKQASSISKRARPLGRHDQHHVI</sequence>
<keyword evidence="1" id="KW-0175">Coiled coil</keyword>
<reference evidence="3 4" key="1">
    <citation type="submission" date="2020-03" db="EMBL/GenBank/DDBJ databases">
        <title>Draft Genome Sequence of Cudoniella acicularis.</title>
        <authorList>
            <person name="Buettner E."/>
            <person name="Kellner H."/>
        </authorList>
    </citation>
    <scope>NUCLEOTIDE SEQUENCE [LARGE SCALE GENOMIC DNA]</scope>
    <source>
        <strain evidence="3 4">DSM 108380</strain>
    </source>
</reference>
<feature type="compositionally biased region" description="Low complexity" evidence="2">
    <location>
        <begin position="34"/>
        <end position="51"/>
    </location>
</feature>
<feature type="region of interest" description="Disordered" evidence="2">
    <location>
        <begin position="1"/>
        <end position="64"/>
    </location>
</feature>
<keyword evidence="4" id="KW-1185">Reference proteome</keyword>
<dbReference type="AlphaFoldDB" id="A0A8H4RTN7"/>
<protein>
    <submittedName>
        <fullName evidence="3">Uncharacterized protein</fullName>
    </submittedName>
</protein>
<evidence type="ECO:0000256" key="1">
    <source>
        <dbReference type="SAM" id="Coils"/>
    </source>
</evidence>
<gene>
    <name evidence="3" type="ORF">G7Y89_g2256</name>
</gene>
<evidence type="ECO:0000256" key="2">
    <source>
        <dbReference type="SAM" id="MobiDB-lite"/>
    </source>
</evidence>
<comment type="caution">
    <text evidence="3">The sequence shown here is derived from an EMBL/GenBank/DDBJ whole genome shotgun (WGS) entry which is preliminary data.</text>
</comment>